<keyword evidence="6" id="KW-0812">Transmembrane</keyword>
<dbReference type="AlphaFoldDB" id="A0AAW0T611"/>
<dbReference type="Proteomes" id="UP001487740">
    <property type="component" value="Unassembled WGS sequence"/>
</dbReference>
<comment type="caution">
    <text evidence="8">The sequence shown here is derived from an EMBL/GenBank/DDBJ whole genome shotgun (WGS) entry which is preliminary data.</text>
</comment>
<dbReference type="PANTHER" id="PTHR11552">
    <property type="entry name" value="GLUCOSE-METHANOL-CHOLINE GMC OXIDOREDUCTASE"/>
    <property type="match status" value="1"/>
</dbReference>
<accession>A0AAW0T611</accession>
<feature type="binding site" evidence="5">
    <location>
        <position position="124"/>
    </location>
    <ligand>
        <name>FAD</name>
        <dbReference type="ChEBI" id="CHEBI:57692"/>
    </ligand>
</feature>
<name>A0AAW0T611_SCYPA</name>
<dbReference type="EMBL" id="JARAKH010000039">
    <property type="protein sequence ID" value="KAK8382395.1"/>
    <property type="molecule type" value="Genomic_DNA"/>
</dbReference>
<feature type="binding site" evidence="5">
    <location>
        <position position="259"/>
    </location>
    <ligand>
        <name>FAD</name>
        <dbReference type="ChEBI" id="CHEBI:57692"/>
    </ligand>
</feature>
<dbReference type="PANTHER" id="PTHR11552:SF147">
    <property type="entry name" value="CHOLINE DEHYDROGENASE, MITOCHONDRIAL"/>
    <property type="match status" value="1"/>
</dbReference>
<dbReference type="Gene3D" id="3.30.560.10">
    <property type="entry name" value="Glucose Oxidase, domain 3"/>
    <property type="match status" value="1"/>
</dbReference>
<dbReference type="SUPFAM" id="SSF54373">
    <property type="entry name" value="FAD-linked reductases, C-terminal domain"/>
    <property type="match status" value="1"/>
</dbReference>
<dbReference type="InterPro" id="IPR000172">
    <property type="entry name" value="GMC_OxRdtase_N"/>
</dbReference>
<evidence type="ECO:0000256" key="2">
    <source>
        <dbReference type="ARBA" id="ARBA00010790"/>
    </source>
</evidence>
<dbReference type="SUPFAM" id="SSF51905">
    <property type="entry name" value="FAD/NAD(P)-binding domain"/>
    <property type="match status" value="1"/>
</dbReference>
<dbReference type="Gene3D" id="3.50.50.60">
    <property type="entry name" value="FAD/NAD(P)-binding domain"/>
    <property type="match status" value="1"/>
</dbReference>
<evidence type="ECO:0000313" key="9">
    <source>
        <dbReference type="Proteomes" id="UP001487740"/>
    </source>
</evidence>
<dbReference type="InterPro" id="IPR012132">
    <property type="entry name" value="GMC_OxRdtase"/>
</dbReference>
<keyword evidence="3" id="KW-0285">Flavoprotein</keyword>
<protein>
    <recommendedName>
        <fullName evidence="7">Glucose-methanol-choline oxidoreductase N-terminal domain-containing protein</fullName>
    </recommendedName>
</protein>
<proteinExistence type="inferred from homology"/>
<dbReference type="InterPro" id="IPR007867">
    <property type="entry name" value="GMC_OxRtase_C"/>
</dbReference>
<feature type="transmembrane region" description="Helical" evidence="6">
    <location>
        <begin position="7"/>
        <end position="27"/>
    </location>
</feature>
<dbReference type="GO" id="GO:0016614">
    <property type="term" value="F:oxidoreductase activity, acting on CH-OH group of donors"/>
    <property type="evidence" value="ECO:0007669"/>
    <property type="project" value="InterPro"/>
</dbReference>
<keyword evidence="9" id="KW-1185">Reference proteome</keyword>
<dbReference type="PIRSF" id="PIRSF000137">
    <property type="entry name" value="Alcohol_oxidase"/>
    <property type="match status" value="1"/>
</dbReference>
<evidence type="ECO:0000256" key="1">
    <source>
        <dbReference type="ARBA" id="ARBA00001974"/>
    </source>
</evidence>
<keyword evidence="6" id="KW-0472">Membrane</keyword>
<evidence type="ECO:0000256" key="3">
    <source>
        <dbReference type="ARBA" id="ARBA00022630"/>
    </source>
</evidence>
<dbReference type="GO" id="GO:0050660">
    <property type="term" value="F:flavin adenine dinucleotide binding"/>
    <property type="evidence" value="ECO:0007669"/>
    <property type="project" value="InterPro"/>
</dbReference>
<dbReference type="InterPro" id="IPR036188">
    <property type="entry name" value="FAD/NAD-bd_sf"/>
</dbReference>
<keyword evidence="4 5" id="KW-0274">FAD</keyword>
<comment type="cofactor">
    <cofactor evidence="1 5">
        <name>FAD</name>
        <dbReference type="ChEBI" id="CHEBI:57692"/>
    </cofactor>
</comment>
<comment type="similarity">
    <text evidence="2">Belongs to the GMC oxidoreductase family.</text>
</comment>
<dbReference type="PROSITE" id="PS00624">
    <property type="entry name" value="GMC_OXRED_2"/>
    <property type="match status" value="1"/>
</dbReference>
<gene>
    <name evidence="8" type="ORF">O3P69_015376</name>
</gene>
<feature type="domain" description="Glucose-methanol-choline oxidoreductase N-terminal" evidence="7">
    <location>
        <begin position="295"/>
        <end position="309"/>
    </location>
</feature>
<dbReference type="Pfam" id="PF00732">
    <property type="entry name" value="GMC_oxred_N"/>
    <property type="match status" value="1"/>
</dbReference>
<reference evidence="8 9" key="1">
    <citation type="submission" date="2023-03" db="EMBL/GenBank/DDBJ databases">
        <title>High-quality genome of Scylla paramamosain provides insights in environmental adaptation.</title>
        <authorList>
            <person name="Zhang L."/>
        </authorList>
    </citation>
    <scope>NUCLEOTIDE SEQUENCE [LARGE SCALE GENOMIC DNA]</scope>
    <source>
        <strain evidence="8">LZ_2023a</strain>
        <tissue evidence="8">Muscle</tissue>
    </source>
</reference>
<evidence type="ECO:0000256" key="5">
    <source>
        <dbReference type="PIRSR" id="PIRSR000137-2"/>
    </source>
</evidence>
<evidence type="ECO:0000313" key="8">
    <source>
        <dbReference type="EMBL" id="KAK8382395.1"/>
    </source>
</evidence>
<dbReference type="Pfam" id="PF05199">
    <property type="entry name" value="GMC_oxred_C"/>
    <property type="match status" value="1"/>
</dbReference>
<sequence length="603" mass="66511">MERSHGIVRAIPVAVIRSLVVVILAAMGRRHHFDSSGALKLQYDFVIVGGGSAGSALAARLSEVPGWQVLLLEAGDAPPPESYVPGYHQLLLHGDADWKYFAEPERDAFRGFTGQRIPYPRGRVLGGCSIINSLFYVRGNRRDFDNWEAMGNPGWGYEEVLRYFKKMEDFKDRRPGKRLGRGGPVTVETKAWRTPVLEGFMKAGYQLGFSEVHPSDPDQVGFAAVELTTRGGVRWSTADGYVQPATGRPNLHVVLNAHVTRILFNGKKRAIGVRFKHRGEMKNVYVRREVVLSAGAIGSPHILMLSGVGPAYHLAQHDIKIVADVPGVGQNLNDHPYLTGLAWTINNGSSFNIFDTVQPSVIAEYVRSRSGLLSTPISIEGHAWPRAAVGDPQWPEVQMGFTPFTLGNDYGILSSRVLGFDRNFYRQYFRGLGGVEGFSLGPILSRPKSRGNVTLVTSNPFHAPRISLNYFSHPDDIVTFIRGMKFAFEIASTPALRDDFGARFYDKVLPGCEAFVPLSDAYLECYARTLTGTIYHPSGTCKMGPASDPFSVVDHRLKLRAVRGLRVVDASIMPQITSGNINAPTIMIGEKAADMIKYDWKTS</sequence>
<evidence type="ECO:0000256" key="4">
    <source>
        <dbReference type="ARBA" id="ARBA00022827"/>
    </source>
</evidence>
<keyword evidence="6" id="KW-1133">Transmembrane helix</keyword>
<organism evidence="8 9">
    <name type="scientific">Scylla paramamosain</name>
    <name type="common">Mud crab</name>
    <dbReference type="NCBI Taxonomy" id="85552"/>
    <lineage>
        <taxon>Eukaryota</taxon>
        <taxon>Metazoa</taxon>
        <taxon>Ecdysozoa</taxon>
        <taxon>Arthropoda</taxon>
        <taxon>Crustacea</taxon>
        <taxon>Multicrustacea</taxon>
        <taxon>Malacostraca</taxon>
        <taxon>Eumalacostraca</taxon>
        <taxon>Eucarida</taxon>
        <taxon>Decapoda</taxon>
        <taxon>Pleocyemata</taxon>
        <taxon>Brachyura</taxon>
        <taxon>Eubrachyura</taxon>
        <taxon>Portunoidea</taxon>
        <taxon>Portunidae</taxon>
        <taxon>Portuninae</taxon>
        <taxon>Scylla</taxon>
    </lineage>
</organism>
<evidence type="ECO:0000259" key="7">
    <source>
        <dbReference type="PROSITE" id="PS00624"/>
    </source>
</evidence>
<evidence type="ECO:0000256" key="6">
    <source>
        <dbReference type="SAM" id="Phobius"/>
    </source>
</evidence>